<dbReference type="InterPro" id="IPR001563">
    <property type="entry name" value="Peptidase_S10"/>
</dbReference>
<evidence type="ECO:0000256" key="3">
    <source>
        <dbReference type="ARBA" id="ARBA00023157"/>
    </source>
</evidence>
<keyword evidence="4" id="KW-0325">Glycoprotein</keyword>
<keyword evidence="5" id="KW-0378">Hydrolase</keyword>
<dbReference type="InterPro" id="IPR033124">
    <property type="entry name" value="Ser_caboxypep_his_AS"/>
</dbReference>
<protein>
    <recommendedName>
        <fullName evidence="5">Carboxypeptidase</fullName>
        <ecNumber evidence="5">3.4.16.-</ecNumber>
    </recommendedName>
</protein>
<dbReference type="PROSITE" id="PS00560">
    <property type="entry name" value="CARBOXYPEPT_SER_HIS"/>
    <property type="match status" value="1"/>
</dbReference>
<evidence type="ECO:0000256" key="1">
    <source>
        <dbReference type="ARBA" id="ARBA00009431"/>
    </source>
</evidence>
<evidence type="ECO:0000313" key="6">
    <source>
        <dbReference type="EMBL" id="PSC70972.1"/>
    </source>
</evidence>
<dbReference type="Gene3D" id="3.40.50.1820">
    <property type="entry name" value="alpha/beta hydrolase"/>
    <property type="match status" value="1"/>
</dbReference>
<dbReference type="FunFam" id="3.40.50.1820:FF:000211">
    <property type="entry name" value="Carboxypeptidase"/>
    <property type="match status" value="1"/>
</dbReference>
<feature type="chain" id="PRO_5015020913" description="Carboxypeptidase" evidence="5">
    <location>
        <begin position="19"/>
        <end position="518"/>
    </location>
</feature>
<dbReference type="STRING" id="554055.A0A2P6VA51"/>
<name>A0A2P6VA51_9CHLO</name>
<dbReference type="Gene3D" id="3.40.50.11320">
    <property type="match status" value="1"/>
</dbReference>
<dbReference type="OrthoDB" id="443318at2759"/>
<dbReference type="PROSITE" id="PS00131">
    <property type="entry name" value="CARBOXYPEPT_SER_SER"/>
    <property type="match status" value="1"/>
</dbReference>
<evidence type="ECO:0000256" key="5">
    <source>
        <dbReference type="RuleBase" id="RU361156"/>
    </source>
</evidence>
<dbReference type="InterPro" id="IPR029058">
    <property type="entry name" value="AB_hydrolase_fold"/>
</dbReference>
<dbReference type="GO" id="GO:0006508">
    <property type="term" value="P:proteolysis"/>
    <property type="evidence" value="ECO:0007669"/>
    <property type="project" value="UniProtKB-KW"/>
</dbReference>
<keyword evidence="7" id="KW-1185">Reference proteome</keyword>
<dbReference type="AlphaFoldDB" id="A0A2P6VA51"/>
<keyword evidence="5" id="KW-0121">Carboxypeptidase</keyword>
<evidence type="ECO:0000256" key="4">
    <source>
        <dbReference type="ARBA" id="ARBA00023180"/>
    </source>
</evidence>
<comment type="similarity">
    <text evidence="1 5">Belongs to the peptidase S10 family.</text>
</comment>
<accession>A0A2P6VA51</accession>
<organism evidence="6 7">
    <name type="scientific">Micractinium conductrix</name>
    <dbReference type="NCBI Taxonomy" id="554055"/>
    <lineage>
        <taxon>Eukaryota</taxon>
        <taxon>Viridiplantae</taxon>
        <taxon>Chlorophyta</taxon>
        <taxon>core chlorophytes</taxon>
        <taxon>Trebouxiophyceae</taxon>
        <taxon>Chlorellales</taxon>
        <taxon>Chlorellaceae</taxon>
        <taxon>Chlorella clade</taxon>
        <taxon>Micractinium</taxon>
    </lineage>
</organism>
<dbReference type="SUPFAM" id="SSF53474">
    <property type="entry name" value="alpha/beta-Hydrolases"/>
    <property type="match status" value="1"/>
</dbReference>
<dbReference type="PANTHER" id="PTHR11802">
    <property type="entry name" value="SERINE PROTEASE FAMILY S10 SERINE CARBOXYPEPTIDASE"/>
    <property type="match status" value="1"/>
</dbReference>
<dbReference type="FunFam" id="3.40.50.11320:FF:000002">
    <property type="entry name" value="Carboxypeptidase"/>
    <property type="match status" value="1"/>
</dbReference>
<evidence type="ECO:0000256" key="2">
    <source>
        <dbReference type="ARBA" id="ARBA00022729"/>
    </source>
</evidence>
<gene>
    <name evidence="6" type="ORF">C2E20_5635</name>
</gene>
<evidence type="ECO:0000313" key="7">
    <source>
        <dbReference type="Proteomes" id="UP000239649"/>
    </source>
</evidence>
<dbReference type="EC" id="3.4.16.-" evidence="5"/>
<keyword evidence="2 5" id="KW-0732">Signal</keyword>
<dbReference type="Gene3D" id="6.10.250.940">
    <property type="match status" value="1"/>
</dbReference>
<dbReference type="PRINTS" id="PR00724">
    <property type="entry name" value="CRBOXYPTASEC"/>
</dbReference>
<feature type="signal peptide" evidence="5">
    <location>
        <begin position="1"/>
        <end position="18"/>
    </location>
</feature>
<sequence length="518" mass="56732">MVAARLLALLGLLAVVAGARLTARSDEAFVSQEFATNIGPYSKEAEADRVARLPGAPTTRHQPNIFSGYITVDKKAGRALFYVFVESTGRPANDPLVLWLNGGPGCSSLGGGFLAELGPYYPTPGGEQLIPNKFAWNQAANVLFLESPAFVGFSYSNTSADATVGDKRTAADSRQFMLGWLKRFPQYASHPFWLSGESYAGHYVPDLADEILRGNKEDANAKRINLQGFLVGNAWSDASIDNQGAVTFWYSHGIISTEMRDGILHNCNFSTVGPLRSAENASPDLYVAAVQGPNGAAPRPAGSKAEKCNRFVDGAMREMGDINIYDIYADVCLRGNAARQAQVRQLALMLRDHPAGASTRHMLKGAYDPCIDSETEAYLNRPDVQRALHANVSGKLPGPWQDCTPRIKYSRSDLLSSMLPVYRRLLKQGIRIMVYSGDVDAIVPVIGTRNWIRELDLPVTPHGRWHAWHSGTGQVGGWTVEHEGLTFASVRGAGHMVPYTQPERALYLFKKWVHQEPL</sequence>
<comment type="caution">
    <text evidence="6">The sequence shown here is derived from an EMBL/GenBank/DDBJ whole genome shotgun (WGS) entry which is preliminary data.</text>
</comment>
<dbReference type="Pfam" id="PF00450">
    <property type="entry name" value="Peptidase_S10"/>
    <property type="match status" value="1"/>
</dbReference>
<dbReference type="Proteomes" id="UP000239649">
    <property type="component" value="Unassembled WGS sequence"/>
</dbReference>
<dbReference type="EMBL" id="LHPF02000017">
    <property type="protein sequence ID" value="PSC70972.1"/>
    <property type="molecule type" value="Genomic_DNA"/>
</dbReference>
<keyword evidence="3" id="KW-1015">Disulfide bond</keyword>
<dbReference type="InterPro" id="IPR018202">
    <property type="entry name" value="Ser_caboxypep_ser_AS"/>
</dbReference>
<proteinExistence type="inferred from homology"/>
<dbReference type="PANTHER" id="PTHR11802:SF201">
    <property type="entry name" value="CARBOXYPEPTIDASE"/>
    <property type="match status" value="1"/>
</dbReference>
<reference evidence="6 7" key="1">
    <citation type="journal article" date="2018" name="Plant J.">
        <title>Genome sequences of Chlorella sorokiniana UTEX 1602 and Micractinium conductrix SAG 241.80: implications to maltose excretion by a green alga.</title>
        <authorList>
            <person name="Arriola M.B."/>
            <person name="Velmurugan N."/>
            <person name="Zhang Y."/>
            <person name="Plunkett M.H."/>
            <person name="Hondzo H."/>
            <person name="Barney B.M."/>
        </authorList>
    </citation>
    <scope>NUCLEOTIDE SEQUENCE [LARGE SCALE GENOMIC DNA]</scope>
    <source>
        <strain evidence="6 7">SAG 241.80</strain>
    </source>
</reference>
<dbReference type="GO" id="GO:0004185">
    <property type="term" value="F:serine-type carboxypeptidase activity"/>
    <property type="evidence" value="ECO:0007669"/>
    <property type="project" value="UniProtKB-UniRule"/>
</dbReference>
<keyword evidence="5" id="KW-0645">Protease</keyword>